<organism evidence="2 3">
    <name type="scientific">Nocardioides jejuensis</name>
    <dbReference type="NCBI Taxonomy" id="2502782"/>
    <lineage>
        <taxon>Bacteria</taxon>
        <taxon>Bacillati</taxon>
        <taxon>Actinomycetota</taxon>
        <taxon>Actinomycetes</taxon>
        <taxon>Propionibacteriales</taxon>
        <taxon>Nocardioidaceae</taxon>
        <taxon>Nocardioides</taxon>
    </lineage>
</organism>
<keyword evidence="3" id="KW-1185">Reference proteome</keyword>
<protein>
    <submittedName>
        <fullName evidence="2">Uncharacterized protein</fullName>
    </submittedName>
</protein>
<comment type="caution">
    <text evidence="2">The sequence shown here is derived from an EMBL/GenBank/DDBJ whole genome shotgun (WGS) entry which is preliminary data.</text>
</comment>
<dbReference type="RefSeq" id="WP_131583529.1">
    <property type="nucleotide sequence ID" value="NZ_SJZJ01000014.1"/>
</dbReference>
<evidence type="ECO:0000313" key="2">
    <source>
        <dbReference type="EMBL" id="TCJ24152.1"/>
    </source>
</evidence>
<proteinExistence type="predicted"/>
<name>A0A4V2NY84_9ACTN</name>
<accession>A0A4V2NY84</accession>
<feature type="compositionally biased region" description="Low complexity" evidence="1">
    <location>
        <begin position="139"/>
        <end position="158"/>
    </location>
</feature>
<dbReference type="AlphaFoldDB" id="A0A4V2NY84"/>
<reference evidence="2 3" key="1">
    <citation type="submission" date="2019-03" db="EMBL/GenBank/DDBJ databases">
        <authorList>
            <person name="Kim M.K.M."/>
        </authorList>
    </citation>
    <scope>NUCLEOTIDE SEQUENCE [LARGE SCALE GENOMIC DNA]</scope>
    <source>
        <strain evidence="2 3">18JY15-6</strain>
    </source>
</reference>
<evidence type="ECO:0000313" key="3">
    <source>
        <dbReference type="Proteomes" id="UP000295453"/>
    </source>
</evidence>
<feature type="region of interest" description="Disordered" evidence="1">
    <location>
        <begin position="106"/>
        <end position="158"/>
    </location>
</feature>
<dbReference type="Proteomes" id="UP000295453">
    <property type="component" value="Unassembled WGS sequence"/>
</dbReference>
<dbReference type="EMBL" id="SJZJ01000014">
    <property type="protein sequence ID" value="TCJ24152.1"/>
    <property type="molecule type" value="Genomic_DNA"/>
</dbReference>
<gene>
    <name evidence="2" type="ORF">EPD65_09665</name>
</gene>
<sequence>MSKKTPDAAQPEPQPERQPEPQDEGSGSRWEPAPSDAEANAPTEQVPAPGQQANDAPAAYAAAPVTPVDQAPSNATFASIKALSKGAKGALAGAAAVLVLGSGVTGFAIGQAGDDGHQRIDVRFGQTGFDRDGDGRGMPGQQGQMPGRAPQQGDGSES</sequence>
<feature type="region of interest" description="Disordered" evidence="1">
    <location>
        <begin position="1"/>
        <end position="71"/>
    </location>
</feature>
<feature type="compositionally biased region" description="Low complexity" evidence="1">
    <location>
        <begin position="53"/>
        <end position="63"/>
    </location>
</feature>
<evidence type="ECO:0000256" key="1">
    <source>
        <dbReference type="SAM" id="MobiDB-lite"/>
    </source>
</evidence>